<protein>
    <submittedName>
        <fullName evidence="3">Tripartite tricarboxylate transporter substrate binding protein</fullName>
    </submittedName>
</protein>
<comment type="similarity">
    <text evidence="1">Belongs to the UPF0065 (bug) family.</text>
</comment>
<dbReference type="InterPro" id="IPR042100">
    <property type="entry name" value="Bug_dom1"/>
</dbReference>
<dbReference type="SUPFAM" id="SSF53850">
    <property type="entry name" value="Periplasmic binding protein-like II"/>
    <property type="match status" value="1"/>
</dbReference>
<dbReference type="Gene3D" id="3.40.190.10">
    <property type="entry name" value="Periplasmic binding protein-like II"/>
    <property type="match status" value="1"/>
</dbReference>
<dbReference type="InterPro" id="IPR005064">
    <property type="entry name" value="BUG"/>
</dbReference>
<gene>
    <name evidence="3" type="ORF">GXW71_31175</name>
</gene>
<keyword evidence="2" id="KW-0732">Signal</keyword>
<comment type="caution">
    <text evidence="3">The sequence shown here is derived from an EMBL/GenBank/DDBJ whole genome shotgun (WGS) entry which is preliminary data.</text>
</comment>
<dbReference type="Pfam" id="PF03401">
    <property type="entry name" value="TctC"/>
    <property type="match status" value="1"/>
</dbReference>
<dbReference type="Proteomes" id="UP001196870">
    <property type="component" value="Unassembled WGS sequence"/>
</dbReference>
<dbReference type="CDD" id="cd07012">
    <property type="entry name" value="PBP2_Bug_TTT"/>
    <property type="match status" value="1"/>
</dbReference>
<keyword evidence="4" id="KW-1185">Reference proteome</keyword>
<evidence type="ECO:0000256" key="2">
    <source>
        <dbReference type="SAM" id="SignalP"/>
    </source>
</evidence>
<dbReference type="RefSeq" id="WP_211857022.1">
    <property type="nucleotide sequence ID" value="NZ_JAAGBB010000071.1"/>
</dbReference>
<dbReference type="Gene3D" id="3.40.190.150">
    <property type="entry name" value="Bordetella uptake gene, domain 1"/>
    <property type="match status" value="1"/>
</dbReference>
<reference evidence="4" key="1">
    <citation type="journal article" date="2021" name="Syst. Appl. Microbiol.">
        <title>Roseomonas hellenica sp. nov., isolated from roots of wild-growing Alkanna tinctoria.</title>
        <authorList>
            <person name="Rat A."/>
            <person name="Naranjo H.D."/>
            <person name="Lebbe L."/>
            <person name="Cnockaert M."/>
            <person name="Krigas N."/>
            <person name="Grigoriadou K."/>
            <person name="Maloupa E."/>
            <person name="Willems A."/>
        </authorList>
    </citation>
    <scope>NUCLEOTIDE SEQUENCE [LARGE SCALE GENOMIC DNA]</scope>
    <source>
        <strain evidence="4">LMG 31523</strain>
    </source>
</reference>
<evidence type="ECO:0000256" key="1">
    <source>
        <dbReference type="ARBA" id="ARBA00006987"/>
    </source>
</evidence>
<dbReference type="PIRSF" id="PIRSF017082">
    <property type="entry name" value="YflP"/>
    <property type="match status" value="1"/>
</dbReference>
<proteinExistence type="inferred from homology"/>
<evidence type="ECO:0000313" key="3">
    <source>
        <dbReference type="EMBL" id="MBR0668853.1"/>
    </source>
</evidence>
<organism evidence="3 4">
    <name type="scientific">Plastoroseomonas hellenica</name>
    <dbReference type="NCBI Taxonomy" id="2687306"/>
    <lineage>
        <taxon>Bacteria</taxon>
        <taxon>Pseudomonadati</taxon>
        <taxon>Pseudomonadota</taxon>
        <taxon>Alphaproteobacteria</taxon>
        <taxon>Acetobacterales</taxon>
        <taxon>Acetobacteraceae</taxon>
        <taxon>Plastoroseomonas</taxon>
    </lineage>
</organism>
<accession>A0ABS5F8H0</accession>
<feature type="signal peptide" evidence="2">
    <location>
        <begin position="1"/>
        <end position="34"/>
    </location>
</feature>
<dbReference type="PANTHER" id="PTHR42928">
    <property type="entry name" value="TRICARBOXYLATE-BINDING PROTEIN"/>
    <property type="match status" value="1"/>
</dbReference>
<feature type="chain" id="PRO_5045049410" evidence="2">
    <location>
        <begin position="35"/>
        <end position="333"/>
    </location>
</feature>
<dbReference type="PANTHER" id="PTHR42928:SF5">
    <property type="entry name" value="BLR1237 PROTEIN"/>
    <property type="match status" value="1"/>
</dbReference>
<name>A0ABS5F8H0_9PROT</name>
<sequence length="333" mass="34390">MSRNGAPRPRALLMPRRRALLAGLGMLSAMPALGSTSWPDRPVRLVIPFGAGGPIDSIGRLLAELLRERLGQPFIIDNRAGAGGSIGLRNVVQSPPDGSAFVLTSSSLASIHALQPSQGLDPREMVAPVSLVADVPTALVVHAASDIGSVQDLVAAAKARPGRLTYGTSGVGSSNHLSGALFGNVAGVEITHVPYRGASPAMTALLAREVDMVFASTVETLPHVQAGRVRILGVATGHRVPGLAAVPAIHEIVPGYVALNWYAIAGPRALPSALIGKFAAALGSLRALPEVQARFAAAGTEPLLTGPEVLAARLAEEVPKWQRVVAEAGIRVE</sequence>
<evidence type="ECO:0000313" key="4">
    <source>
        <dbReference type="Proteomes" id="UP001196870"/>
    </source>
</evidence>
<dbReference type="EMBL" id="JAAGBB010000071">
    <property type="protein sequence ID" value="MBR0668853.1"/>
    <property type="molecule type" value="Genomic_DNA"/>
</dbReference>